<evidence type="ECO:0000256" key="6">
    <source>
        <dbReference type="SAM" id="MobiDB-lite"/>
    </source>
</evidence>
<evidence type="ECO:0000256" key="4">
    <source>
        <dbReference type="ARBA" id="ARBA00022989"/>
    </source>
</evidence>
<evidence type="ECO:0000256" key="1">
    <source>
        <dbReference type="ARBA" id="ARBA00004651"/>
    </source>
</evidence>
<feature type="transmembrane region" description="Helical" evidence="7">
    <location>
        <begin position="315"/>
        <end position="333"/>
    </location>
</feature>
<proteinExistence type="predicted"/>
<dbReference type="PANTHER" id="PTHR30250:SF26">
    <property type="entry name" value="PSMA PROTEIN"/>
    <property type="match status" value="1"/>
</dbReference>
<gene>
    <name evidence="8" type="ORF">EFL26_10115</name>
</gene>
<evidence type="ECO:0000256" key="7">
    <source>
        <dbReference type="SAM" id="Phobius"/>
    </source>
</evidence>
<dbReference type="AlphaFoldDB" id="A0A3N0GQQ8"/>
<dbReference type="Pfam" id="PF13440">
    <property type="entry name" value="Polysacc_synt_3"/>
    <property type="match status" value="1"/>
</dbReference>
<feature type="region of interest" description="Disordered" evidence="6">
    <location>
        <begin position="438"/>
        <end position="465"/>
    </location>
</feature>
<feature type="transmembrane region" description="Helical" evidence="7">
    <location>
        <begin position="142"/>
        <end position="160"/>
    </location>
</feature>
<evidence type="ECO:0000256" key="5">
    <source>
        <dbReference type="ARBA" id="ARBA00023136"/>
    </source>
</evidence>
<evidence type="ECO:0000313" key="9">
    <source>
        <dbReference type="Proteomes" id="UP000279994"/>
    </source>
</evidence>
<dbReference type="PANTHER" id="PTHR30250">
    <property type="entry name" value="PST FAMILY PREDICTED COLANIC ACID TRANSPORTER"/>
    <property type="match status" value="1"/>
</dbReference>
<keyword evidence="9" id="KW-1185">Reference proteome</keyword>
<evidence type="ECO:0000256" key="2">
    <source>
        <dbReference type="ARBA" id="ARBA00022475"/>
    </source>
</evidence>
<evidence type="ECO:0000256" key="3">
    <source>
        <dbReference type="ARBA" id="ARBA00022692"/>
    </source>
</evidence>
<organism evidence="8 9">
    <name type="scientific">Nocardioides pocheonensis</name>
    <dbReference type="NCBI Taxonomy" id="661485"/>
    <lineage>
        <taxon>Bacteria</taxon>
        <taxon>Bacillati</taxon>
        <taxon>Actinomycetota</taxon>
        <taxon>Actinomycetes</taxon>
        <taxon>Propionibacteriales</taxon>
        <taxon>Nocardioidaceae</taxon>
        <taxon>Nocardioides</taxon>
    </lineage>
</organism>
<feature type="transmembrane region" description="Helical" evidence="7">
    <location>
        <begin position="199"/>
        <end position="218"/>
    </location>
</feature>
<evidence type="ECO:0000313" key="8">
    <source>
        <dbReference type="EMBL" id="RNM14814.1"/>
    </source>
</evidence>
<keyword evidence="2" id="KW-1003">Cell membrane</keyword>
<comment type="subcellular location">
    <subcellularLocation>
        <location evidence="1">Cell membrane</location>
        <topology evidence="1">Multi-pass membrane protein</topology>
    </subcellularLocation>
</comment>
<protein>
    <recommendedName>
        <fullName evidence="10">Lipopolysaccharide biosynthesis protein</fullName>
    </recommendedName>
</protein>
<comment type="caution">
    <text evidence="8">The sequence shown here is derived from an EMBL/GenBank/DDBJ whole genome shotgun (WGS) entry which is preliminary data.</text>
</comment>
<keyword evidence="4 7" id="KW-1133">Transmembrane helix</keyword>
<dbReference type="EMBL" id="RJSF01000037">
    <property type="protein sequence ID" value="RNM14814.1"/>
    <property type="molecule type" value="Genomic_DNA"/>
</dbReference>
<accession>A0A3N0GQQ8</accession>
<dbReference type="InterPro" id="IPR050833">
    <property type="entry name" value="Poly_Biosynth_Transport"/>
</dbReference>
<sequence length="465" mass="48758">MRARSLLEVNEESAVRLPYEVEDPHAERSVLSQSKQSAGRRLSTITIDQAIAGASNVLIAILAARALGVAAFGLFGIVFIVYVTAQGASRALIGEPLLVHPAEAEERPGDAIGTGAVLGVSLGGVVALAGAVAHVWDGRLGNALLVLAVCLPFLVLQDLGRYLGFATHRPSYSLVLDLVWLVLVVVAVGVLSVTDRSTLTWFIAVWGGSGALAGLLVLPQHRITRLRFSLSWLRETWAYSWRYLVSFTATQGAALVTSIGVGAVAGARALGAVRGAILLTRPVGMVQAASIAAGTAEISRLEPGSPQVRRHVNRTTALTTGLALANMVVLLFLPDVLGRLVLGATWEPTQRLLLPATVQIVMLGLICGTRAGLTGMRAVRKTVRIDVASTVIISASTVTGAVIDGALGAYWALVVGQAVCAVIWWSVYLTHDPHSEPQARTRVVPDGAAASAEPATEGSEPAERN</sequence>
<feature type="transmembrane region" description="Helical" evidence="7">
    <location>
        <begin position="353"/>
        <end position="373"/>
    </location>
</feature>
<dbReference type="GO" id="GO:0005886">
    <property type="term" value="C:plasma membrane"/>
    <property type="evidence" value="ECO:0007669"/>
    <property type="project" value="UniProtKB-SubCell"/>
</dbReference>
<feature type="transmembrane region" description="Helical" evidence="7">
    <location>
        <begin position="172"/>
        <end position="193"/>
    </location>
</feature>
<feature type="transmembrane region" description="Helical" evidence="7">
    <location>
        <begin position="116"/>
        <end position="136"/>
    </location>
</feature>
<dbReference type="OrthoDB" id="3780166at2"/>
<keyword evidence="3 7" id="KW-0812">Transmembrane</keyword>
<feature type="transmembrane region" description="Helical" evidence="7">
    <location>
        <begin position="409"/>
        <end position="430"/>
    </location>
</feature>
<reference evidence="8 9" key="1">
    <citation type="submission" date="2018-11" db="EMBL/GenBank/DDBJ databases">
        <authorList>
            <person name="Li F."/>
        </authorList>
    </citation>
    <scope>NUCLEOTIDE SEQUENCE [LARGE SCALE GENOMIC DNA]</scope>
    <source>
        <strain evidence="8 9">Gsoil 818</strain>
    </source>
</reference>
<feature type="transmembrane region" description="Helical" evidence="7">
    <location>
        <begin position="57"/>
        <end position="83"/>
    </location>
</feature>
<evidence type="ECO:0008006" key="10">
    <source>
        <dbReference type="Google" id="ProtNLM"/>
    </source>
</evidence>
<keyword evidence="5 7" id="KW-0472">Membrane</keyword>
<dbReference type="Proteomes" id="UP000279994">
    <property type="component" value="Unassembled WGS sequence"/>
</dbReference>
<name>A0A3N0GQQ8_9ACTN</name>